<feature type="compositionally biased region" description="Basic and acidic residues" evidence="1">
    <location>
        <begin position="196"/>
        <end position="213"/>
    </location>
</feature>
<accession>A0AAW1PTM2</accession>
<feature type="compositionally biased region" description="Polar residues" evidence="1">
    <location>
        <begin position="23"/>
        <end position="32"/>
    </location>
</feature>
<keyword evidence="3" id="KW-1185">Reference proteome</keyword>
<feature type="region of interest" description="Disordered" evidence="1">
    <location>
        <begin position="1"/>
        <end position="152"/>
    </location>
</feature>
<name>A0AAW1PTM2_9CHLO</name>
<evidence type="ECO:0000313" key="3">
    <source>
        <dbReference type="Proteomes" id="UP001489004"/>
    </source>
</evidence>
<feature type="region of interest" description="Disordered" evidence="1">
    <location>
        <begin position="371"/>
        <end position="393"/>
    </location>
</feature>
<evidence type="ECO:0000313" key="2">
    <source>
        <dbReference type="EMBL" id="KAK9811302.1"/>
    </source>
</evidence>
<feature type="region of interest" description="Disordered" evidence="1">
    <location>
        <begin position="192"/>
        <end position="213"/>
    </location>
</feature>
<feature type="compositionally biased region" description="Low complexity" evidence="1">
    <location>
        <begin position="125"/>
        <end position="137"/>
    </location>
</feature>
<evidence type="ECO:0000256" key="1">
    <source>
        <dbReference type="SAM" id="MobiDB-lite"/>
    </source>
</evidence>
<feature type="compositionally biased region" description="Polar residues" evidence="1">
    <location>
        <begin position="91"/>
        <end position="105"/>
    </location>
</feature>
<feature type="compositionally biased region" description="Low complexity" evidence="1">
    <location>
        <begin position="254"/>
        <end position="269"/>
    </location>
</feature>
<dbReference type="AlphaFoldDB" id="A0AAW1PTM2"/>
<reference evidence="2 3" key="1">
    <citation type="journal article" date="2024" name="Nat. Commun.">
        <title>Phylogenomics reveals the evolutionary origins of lichenization in chlorophyte algae.</title>
        <authorList>
            <person name="Puginier C."/>
            <person name="Libourel C."/>
            <person name="Otte J."/>
            <person name="Skaloud P."/>
            <person name="Haon M."/>
            <person name="Grisel S."/>
            <person name="Petersen M."/>
            <person name="Berrin J.G."/>
            <person name="Delaux P.M."/>
            <person name="Dal Grande F."/>
            <person name="Keller J."/>
        </authorList>
    </citation>
    <scope>NUCLEOTIDE SEQUENCE [LARGE SCALE GENOMIC DNA]</scope>
    <source>
        <strain evidence="2 3">SAG 2043</strain>
    </source>
</reference>
<feature type="compositionally biased region" description="Basic and acidic residues" evidence="1">
    <location>
        <begin position="78"/>
        <end position="90"/>
    </location>
</feature>
<feature type="compositionally biased region" description="Low complexity" evidence="1">
    <location>
        <begin position="306"/>
        <end position="321"/>
    </location>
</feature>
<proteinExistence type="predicted"/>
<organism evidence="2 3">
    <name type="scientific">[Myrmecia] bisecta</name>
    <dbReference type="NCBI Taxonomy" id="41462"/>
    <lineage>
        <taxon>Eukaryota</taxon>
        <taxon>Viridiplantae</taxon>
        <taxon>Chlorophyta</taxon>
        <taxon>core chlorophytes</taxon>
        <taxon>Trebouxiophyceae</taxon>
        <taxon>Trebouxiales</taxon>
        <taxon>Trebouxiaceae</taxon>
        <taxon>Myrmecia</taxon>
    </lineage>
</organism>
<dbReference type="Proteomes" id="UP001489004">
    <property type="component" value="Unassembled WGS sequence"/>
</dbReference>
<feature type="region of interest" description="Disordered" evidence="1">
    <location>
        <begin position="226"/>
        <end position="322"/>
    </location>
</feature>
<dbReference type="EMBL" id="JALJOR010000009">
    <property type="protein sequence ID" value="KAK9811302.1"/>
    <property type="molecule type" value="Genomic_DNA"/>
</dbReference>
<gene>
    <name evidence="2" type="ORF">WJX72_001440</name>
</gene>
<protein>
    <submittedName>
        <fullName evidence="2">Uncharacterized protein</fullName>
    </submittedName>
</protein>
<sequence>MAWPIPAGPVCGDNTETPGVPASTLQRGSSNRDVLAEEAGDVSAKPELPKQPKVPSKRRSPSPARHVNDNAVITARLRSLEDIQLVEHDSTASSLAPRQQDQVPQQGPERIPSSPVPPLNLGFTGRSPSSDPRSSGSVGANHALHTASNKQPSVGNLLATLQHLNLNQRLREPLEHVSTAVQAAKSWQDKVAALQKDPDTREKKLGSREDVRWEVWRLRAANEQLQKHSSELASKLAAQNSGSPAHEKENKLKPQASLSPQRLSLSPQRASLGPQHSAPSPAKSVGSSSGPASNWLKATQVGKPRPATADSPAAASPESAAYYTRENEQLKAWISELQSANTRLEQERAQAQLKIEDLSRELLRAKQDMSELRITQAPRSDSLPRENSLASAN</sequence>
<comment type="caution">
    <text evidence="2">The sequence shown here is derived from an EMBL/GenBank/DDBJ whole genome shotgun (WGS) entry which is preliminary data.</text>
</comment>